<organism evidence="1 2">
    <name type="scientific">Taibaiella soli</name>
    <dbReference type="NCBI Taxonomy" id="1649169"/>
    <lineage>
        <taxon>Bacteria</taxon>
        <taxon>Pseudomonadati</taxon>
        <taxon>Bacteroidota</taxon>
        <taxon>Chitinophagia</taxon>
        <taxon>Chitinophagales</taxon>
        <taxon>Chitinophagaceae</taxon>
        <taxon>Taibaiella</taxon>
    </lineage>
</organism>
<protein>
    <submittedName>
        <fullName evidence="1">Uncharacterized protein</fullName>
    </submittedName>
</protein>
<dbReference type="AlphaFoldDB" id="A0A2W2ATW2"/>
<dbReference type="Proteomes" id="UP000248745">
    <property type="component" value="Unassembled WGS sequence"/>
</dbReference>
<dbReference type="EMBL" id="QKTW01000026">
    <property type="protein sequence ID" value="PZF71148.1"/>
    <property type="molecule type" value="Genomic_DNA"/>
</dbReference>
<name>A0A2W2ATW2_9BACT</name>
<accession>A0A2W2ATW2</accession>
<reference evidence="1 2" key="1">
    <citation type="submission" date="2018-06" db="EMBL/GenBank/DDBJ databases">
        <title>Mucibacter soli gen. nov., sp. nov., a new member of the family Chitinophagaceae producing mucin.</title>
        <authorList>
            <person name="Kim M.-K."/>
            <person name="Park S."/>
            <person name="Kim T.-S."/>
            <person name="Joung Y."/>
            <person name="Han J.-H."/>
            <person name="Kim S.B."/>
        </authorList>
    </citation>
    <scope>NUCLEOTIDE SEQUENCE [LARGE SCALE GENOMIC DNA]</scope>
    <source>
        <strain evidence="1 2">R1-15</strain>
    </source>
</reference>
<keyword evidence="2" id="KW-1185">Reference proteome</keyword>
<evidence type="ECO:0000313" key="1">
    <source>
        <dbReference type="EMBL" id="PZF71148.1"/>
    </source>
</evidence>
<comment type="caution">
    <text evidence="1">The sequence shown here is derived from an EMBL/GenBank/DDBJ whole genome shotgun (WGS) entry which is preliminary data.</text>
</comment>
<sequence length="113" mass="12476">MGLLLLVSISACRRTIERAEPLKYLNITSDHHTNLLGQTVIEGSISNTATSTTYKDVDVQISYISETDAVIGTEDQIFYVYVPPRKPFAFKIKTDAPAQTATVKLKIVTAKTE</sequence>
<evidence type="ECO:0000313" key="2">
    <source>
        <dbReference type="Proteomes" id="UP000248745"/>
    </source>
</evidence>
<proteinExistence type="predicted"/>
<gene>
    <name evidence="1" type="ORF">DN068_19420</name>
</gene>